<evidence type="ECO:0000313" key="2">
    <source>
        <dbReference type="EMBL" id="TQF13423.1"/>
    </source>
</evidence>
<evidence type="ECO:0000259" key="1">
    <source>
        <dbReference type="Pfam" id="PF13154"/>
    </source>
</evidence>
<dbReference type="RefSeq" id="WP_141644836.1">
    <property type="nucleotide sequence ID" value="NZ_VIFM01000100.1"/>
</dbReference>
<feature type="domain" description="DUF3991" evidence="1">
    <location>
        <begin position="135"/>
        <end position="197"/>
    </location>
</feature>
<accession>A0A540WWQ2</accession>
<comment type="caution">
    <text evidence="2">The sequence shown here is derived from an EMBL/GenBank/DDBJ whole genome shotgun (WGS) entry which is preliminary data.</text>
</comment>
<dbReference type="Gene3D" id="3.40.1360.10">
    <property type="match status" value="1"/>
</dbReference>
<gene>
    <name evidence="2" type="ORF">FJV41_23830</name>
</gene>
<dbReference type="EMBL" id="VIFM01000100">
    <property type="protein sequence ID" value="TQF13423.1"/>
    <property type="molecule type" value="Genomic_DNA"/>
</dbReference>
<dbReference type="AlphaFoldDB" id="A0A540WWQ2"/>
<dbReference type="Proteomes" id="UP000315369">
    <property type="component" value="Unassembled WGS sequence"/>
</dbReference>
<dbReference type="Pfam" id="PF13155">
    <property type="entry name" value="Toprim_2"/>
    <property type="match status" value="1"/>
</dbReference>
<protein>
    <submittedName>
        <fullName evidence="2">DUF3991 domain-containing protein</fullName>
    </submittedName>
</protein>
<reference evidence="2 3" key="1">
    <citation type="submission" date="2019-06" db="EMBL/GenBank/DDBJ databases">
        <authorList>
            <person name="Livingstone P."/>
            <person name="Whitworth D."/>
        </authorList>
    </citation>
    <scope>NUCLEOTIDE SEQUENCE [LARGE SCALE GENOMIC DNA]</scope>
    <source>
        <strain evidence="2 3">AM401</strain>
    </source>
</reference>
<evidence type="ECO:0000313" key="3">
    <source>
        <dbReference type="Proteomes" id="UP000315369"/>
    </source>
</evidence>
<name>A0A540WWQ2_9BACT</name>
<dbReference type="OrthoDB" id="5757175at2"/>
<organism evidence="2 3">
    <name type="scientific">Myxococcus llanfairpwllgwyngyllgogerychwyrndrobwllllantysiliogogogochensis</name>
    <dbReference type="NCBI Taxonomy" id="2590453"/>
    <lineage>
        <taxon>Bacteria</taxon>
        <taxon>Pseudomonadati</taxon>
        <taxon>Myxococcota</taxon>
        <taxon>Myxococcia</taxon>
        <taxon>Myxococcales</taxon>
        <taxon>Cystobacterineae</taxon>
        <taxon>Myxococcaceae</taxon>
        <taxon>Myxococcus</taxon>
    </lineage>
</organism>
<dbReference type="Pfam" id="PF13154">
    <property type="entry name" value="DUF3991"/>
    <property type="match status" value="1"/>
</dbReference>
<dbReference type="InterPro" id="IPR025054">
    <property type="entry name" value="DUF3991"/>
</dbReference>
<keyword evidence="3" id="KW-1185">Reference proteome</keyword>
<sequence length="331" mass="36921">MDDNELERFKSHINLPEYAATLGYTFSRQESSRAAVTMRHPDTDDKVIIKRGGDGHYVYFSVRDDNDNGTIIDFCQRRRRGSLGEVRKELRGYIGDSRPKPPLPEYVHALEIADADRPGVQKRVNQMVQPATSLYLNGRGIRPETLTDSRFVGTWREDSRGNAIFLHRDVEGISGYEVKNRGYTGFAKGGVKAVWASNAKVTDTTLAFTEATIDAFSYHQLRGGPDHRYASTGGALSPHQHELIGKMIRKMPPHGVVITAFDKDAIGDKLAATITEIAATANPGIRVVRDVPSIGKDWNDELKLKEQAYIRAVETQRRRAVGRSRGAELAR</sequence>
<proteinExistence type="predicted"/>